<dbReference type="InterPro" id="IPR045085">
    <property type="entry name" value="HLD_clamp_pol_III_gamma_tau"/>
</dbReference>
<dbReference type="SUPFAM" id="SSF48019">
    <property type="entry name" value="post-AAA+ oligomerization domain-like"/>
    <property type="match status" value="1"/>
</dbReference>
<keyword evidence="11" id="KW-1185">Reference proteome</keyword>
<evidence type="ECO:0000259" key="9">
    <source>
        <dbReference type="Pfam" id="PF23007"/>
    </source>
</evidence>
<comment type="similarity">
    <text evidence="1">Belongs to the DnaX/STICHEL family.</text>
</comment>
<dbReference type="PANTHER" id="PTHR11669">
    <property type="entry name" value="REPLICATION FACTOR C / DNA POLYMERASE III GAMMA-TAU SUBUNIT"/>
    <property type="match status" value="1"/>
</dbReference>
<feature type="region of interest" description="Disordered" evidence="7">
    <location>
        <begin position="35"/>
        <end position="63"/>
    </location>
</feature>
<dbReference type="GO" id="GO:0006261">
    <property type="term" value="P:DNA-templated DNA replication"/>
    <property type="evidence" value="ECO:0007669"/>
    <property type="project" value="TreeGrafter"/>
</dbReference>
<dbReference type="GO" id="GO:0003887">
    <property type="term" value="F:DNA-directed DNA polymerase activity"/>
    <property type="evidence" value="ECO:0007669"/>
    <property type="project" value="InterPro"/>
</dbReference>
<dbReference type="NCBIfam" id="TIGR02397">
    <property type="entry name" value="dnaX_nterm"/>
    <property type="match status" value="1"/>
</dbReference>
<dbReference type="Gene3D" id="1.10.8.60">
    <property type="match status" value="1"/>
</dbReference>
<dbReference type="GO" id="GO:0003689">
    <property type="term" value="F:DNA clamp loader activity"/>
    <property type="evidence" value="ECO:0007669"/>
    <property type="project" value="TreeGrafter"/>
</dbReference>
<dbReference type="GO" id="GO:0006281">
    <property type="term" value="P:DNA repair"/>
    <property type="evidence" value="ECO:0007669"/>
    <property type="project" value="TreeGrafter"/>
</dbReference>
<name>A0A8J5GQX2_ZINOF</name>
<dbReference type="SUPFAM" id="SSF52540">
    <property type="entry name" value="P-loop containing nucleoside triphosphate hydrolases"/>
    <property type="match status" value="1"/>
</dbReference>
<keyword evidence="2" id="KW-0479">Metal-binding</keyword>
<dbReference type="Gene3D" id="1.20.272.10">
    <property type="match status" value="1"/>
</dbReference>
<protein>
    <submittedName>
        <fullName evidence="10">Uncharacterized protein</fullName>
    </submittedName>
</protein>
<evidence type="ECO:0000256" key="6">
    <source>
        <dbReference type="ARBA" id="ARBA00023054"/>
    </source>
</evidence>
<dbReference type="GO" id="GO:0046872">
    <property type="term" value="F:metal ion binding"/>
    <property type="evidence" value="ECO:0007669"/>
    <property type="project" value="UniProtKB-KW"/>
</dbReference>
<evidence type="ECO:0000256" key="5">
    <source>
        <dbReference type="ARBA" id="ARBA00022840"/>
    </source>
</evidence>
<feature type="region of interest" description="Disordered" evidence="7">
    <location>
        <begin position="612"/>
        <end position="634"/>
    </location>
</feature>
<feature type="region of interest" description="Disordered" evidence="7">
    <location>
        <begin position="82"/>
        <end position="101"/>
    </location>
</feature>
<dbReference type="GO" id="GO:0003677">
    <property type="term" value="F:DNA binding"/>
    <property type="evidence" value="ECO:0007669"/>
    <property type="project" value="InterPro"/>
</dbReference>
<dbReference type="InterPro" id="IPR022754">
    <property type="entry name" value="DNA_pol_III_gamma-3"/>
</dbReference>
<accession>A0A8J5GQX2</accession>
<dbReference type="InterPro" id="IPR008921">
    <property type="entry name" value="DNA_pol3_clamp-load_cplx_C"/>
</dbReference>
<evidence type="ECO:0000256" key="4">
    <source>
        <dbReference type="ARBA" id="ARBA00022833"/>
    </source>
</evidence>
<dbReference type="InterPro" id="IPR050238">
    <property type="entry name" value="DNA_Rep/Repair_Clamp_Loader"/>
</dbReference>
<dbReference type="InterPro" id="IPR027417">
    <property type="entry name" value="P-loop_NTPase"/>
</dbReference>
<feature type="region of interest" description="Disordered" evidence="7">
    <location>
        <begin position="1"/>
        <end position="21"/>
    </location>
</feature>
<proteinExistence type="inferred from homology"/>
<dbReference type="EMBL" id="JACMSC010000010">
    <property type="protein sequence ID" value="KAG6505168.1"/>
    <property type="molecule type" value="Genomic_DNA"/>
</dbReference>
<evidence type="ECO:0000256" key="7">
    <source>
        <dbReference type="SAM" id="MobiDB-lite"/>
    </source>
</evidence>
<dbReference type="Pfam" id="PF12169">
    <property type="entry name" value="DNA_pol3_gamma3"/>
    <property type="match status" value="1"/>
</dbReference>
<keyword evidence="5" id="KW-0067">ATP-binding</keyword>
<evidence type="ECO:0000256" key="2">
    <source>
        <dbReference type="ARBA" id="ARBA00022723"/>
    </source>
</evidence>
<evidence type="ECO:0000256" key="1">
    <source>
        <dbReference type="ARBA" id="ARBA00006360"/>
    </source>
</evidence>
<comment type="caution">
    <text evidence="10">The sequence shown here is derived from an EMBL/GenBank/DDBJ whole genome shotgun (WGS) entry which is preliminary data.</text>
</comment>
<feature type="compositionally biased region" description="Basic and acidic residues" evidence="7">
    <location>
        <begin position="35"/>
        <end position="44"/>
    </location>
</feature>
<feature type="region of interest" description="Disordered" evidence="7">
    <location>
        <begin position="109"/>
        <end position="128"/>
    </location>
</feature>
<dbReference type="GO" id="GO:0005663">
    <property type="term" value="C:DNA replication factor C complex"/>
    <property type="evidence" value="ECO:0007669"/>
    <property type="project" value="TreeGrafter"/>
</dbReference>
<dbReference type="CDD" id="cd18137">
    <property type="entry name" value="HLD_clamp_pol_III_gamma_tau"/>
    <property type="match status" value="1"/>
</dbReference>
<keyword evidence="3" id="KW-0547">Nucleotide-binding</keyword>
<feature type="domain" description="DNA polymerase III gamma subunit" evidence="8">
    <location>
        <begin position="431"/>
        <end position="554"/>
    </location>
</feature>
<evidence type="ECO:0000259" key="8">
    <source>
        <dbReference type="Pfam" id="PF12169"/>
    </source>
</evidence>
<dbReference type="AlphaFoldDB" id="A0A8J5GQX2"/>
<keyword evidence="4" id="KW-0862">Zinc</keyword>
<dbReference type="Gene3D" id="3.40.50.300">
    <property type="entry name" value="P-loop containing nucleotide triphosphate hydrolases"/>
    <property type="match status" value="1"/>
</dbReference>
<dbReference type="InterPro" id="IPR054506">
    <property type="entry name" value="DnaA_N-like_STI"/>
</dbReference>
<feature type="compositionally biased region" description="Basic and acidic residues" evidence="7">
    <location>
        <begin position="1"/>
        <end position="10"/>
    </location>
</feature>
<dbReference type="PANTHER" id="PTHR11669:SF63">
    <property type="entry name" value="PROTEIN STICHEL"/>
    <property type="match status" value="1"/>
</dbReference>
<organism evidence="10 11">
    <name type="scientific">Zingiber officinale</name>
    <name type="common">Ginger</name>
    <name type="synonym">Amomum zingiber</name>
    <dbReference type="NCBI Taxonomy" id="94328"/>
    <lineage>
        <taxon>Eukaryota</taxon>
        <taxon>Viridiplantae</taxon>
        <taxon>Streptophyta</taxon>
        <taxon>Embryophyta</taxon>
        <taxon>Tracheophyta</taxon>
        <taxon>Spermatophyta</taxon>
        <taxon>Magnoliopsida</taxon>
        <taxon>Liliopsida</taxon>
        <taxon>Zingiberales</taxon>
        <taxon>Zingiberaceae</taxon>
        <taxon>Zingiber</taxon>
    </lineage>
</organism>
<keyword evidence="6" id="KW-0175">Coiled coil</keyword>
<dbReference type="GO" id="GO:0005524">
    <property type="term" value="F:ATP binding"/>
    <property type="evidence" value="ECO:0007669"/>
    <property type="project" value="UniProtKB-KW"/>
</dbReference>
<dbReference type="GO" id="GO:0009360">
    <property type="term" value="C:DNA polymerase III complex"/>
    <property type="evidence" value="ECO:0007669"/>
    <property type="project" value="InterPro"/>
</dbReference>
<dbReference type="Proteomes" id="UP000734854">
    <property type="component" value="Unassembled WGS sequence"/>
</dbReference>
<dbReference type="InterPro" id="IPR012763">
    <property type="entry name" value="DNA_pol_III_sug/sutau_N"/>
</dbReference>
<feature type="compositionally biased region" description="Basic residues" evidence="7">
    <location>
        <begin position="111"/>
        <end position="122"/>
    </location>
</feature>
<sequence>MSVHDGRETTSQEMLQSRRLRRMCTSAVSRARSFCDSKSEELEHQTQISRHKPRSRRHGDTIGSLRESSAFFDGFGEIGQHHRRCRSSRNKDNRRGDCSSPSLCSITRSGSKIRHHSKKSKKNSSLSQRYQIKPLLEDSSDGACSSTHQIEDDLSRSIQELELEAFSQLRPTKRSALERSSYHTAQEDRELILHGGSGREILESRSLCEKYRPRSFDEILGQPFVIESLKNAISKGSSPAYVFQGPSGTGKTTVAMVFAAALNCQSIKDKQPCGLCNPCTDTLCNRNGPIIELGTNTRKGMNRLRYILKHAPAATSIRQFVVVVDGCHILSSEVWSELCRVVEDPPPHVAFIFTVTHQANLPHSITSRCNKYRFLKISEADIVSRLRILCAKENIDIEDEALEVIARCSCGSLLEAEMMLDQSTLLGKRITPTTVKNLVGFVSDETALGLLEAALSSDTIETVRKSRELMDFGIDPVALMSQLAGFLTDIIAGTHKLATQQGTEAPYGKNILTEVKLDRLLQALQILSDAEKQLSLSSEPSTWFTAALIKLSSHNTEPNTPSSCSRISNEKLNDASNKLKHASKNITSSISKVKSGSYSTQGSHLIGSITKMKTDSSVSSMESHGTSEEDHHSNEYTNRKVLEYASSEKLEMIWRDCIEKCYIKELKQLLAFHLKLVEIKESESALIACLVATDNKAKHQAERFLSSITNLITTTLKQSVEVMINIMPRKSSQYNEATSFINKMGRLNLNMNQLEHSQVDEERSQDLTLLIQTLGRNNWGDNKTFLHEQRLDNAWKEEAKKGETEFRTHNLWYSDSRNAGQNGVARIIAGSTNQCAFNTDTNKLNPQSSQHVYKREHNHMSKRHHPTLSPSLLHIDNLMADLANKKQ</sequence>
<feature type="domain" description="STICHEL DnaA-N-like alpha-beta" evidence="9">
    <location>
        <begin position="645"/>
        <end position="725"/>
    </location>
</feature>
<reference evidence="10 11" key="1">
    <citation type="submission" date="2020-08" db="EMBL/GenBank/DDBJ databases">
        <title>Plant Genome Project.</title>
        <authorList>
            <person name="Zhang R.-G."/>
        </authorList>
    </citation>
    <scope>NUCLEOTIDE SEQUENCE [LARGE SCALE GENOMIC DNA]</scope>
    <source>
        <tissue evidence="10">Rhizome</tissue>
    </source>
</reference>
<feature type="compositionally biased region" description="Basic and acidic residues" evidence="7">
    <location>
        <begin position="625"/>
        <end position="634"/>
    </location>
</feature>
<evidence type="ECO:0000313" key="11">
    <source>
        <dbReference type="Proteomes" id="UP000734854"/>
    </source>
</evidence>
<feature type="compositionally biased region" description="Polar residues" evidence="7">
    <location>
        <begin position="615"/>
        <end position="624"/>
    </location>
</feature>
<evidence type="ECO:0000256" key="3">
    <source>
        <dbReference type="ARBA" id="ARBA00022741"/>
    </source>
</evidence>
<dbReference type="Pfam" id="PF23007">
    <property type="entry name" value="DnaA_N-like_STI"/>
    <property type="match status" value="1"/>
</dbReference>
<evidence type="ECO:0000313" key="10">
    <source>
        <dbReference type="EMBL" id="KAG6505168.1"/>
    </source>
</evidence>
<gene>
    <name evidence="10" type="ORF">ZIOFF_037521</name>
</gene>
<dbReference type="Pfam" id="PF13177">
    <property type="entry name" value="DNA_pol3_delta2"/>
    <property type="match status" value="1"/>
</dbReference>